<dbReference type="VEuPathDB" id="TriTrypDB:Tc_MARK_9050"/>
<dbReference type="InterPro" id="IPR021282">
    <property type="entry name" value="Dispersed_gene_fam_prot1_dom5"/>
</dbReference>
<dbReference type="Pfam" id="PF11040">
    <property type="entry name" value="DGF-1_C"/>
    <property type="match status" value="1"/>
</dbReference>
<feature type="domain" description="Dispersed gene family protein 1 N-terminal" evidence="7">
    <location>
        <begin position="497"/>
        <end position="592"/>
    </location>
</feature>
<feature type="transmembrane region" description="Helical" evidence="2">
    <location>
        <begin position="3389"/>
        <end position="3410"/>
    </location>
</feature>
<dbReference type="EMBL" id="PRFA01000201">
    <property type="protein sequence ID" value="PWU84807.1"/>
    <property type="molecule type" value="Genomic_DNA"/>
</dbReference>
<dbReference type="VEuPathDB" id="TriTrypDB:ECC02_010600"/>
<dbReference type="InterPro" id="IPR021053">
    <property type="entry name" value="Dispersed_gene_fam_prot1_C"/>
</dbReference>
<dbReference type="GO" id="GO:0005112">
    <property type="term" value="F:Notch binding"/>
    <property type="evidence" value="ECO:0007669"/>
    <property type="project" value="TreeGrafter"/>
</dbReference>
<dbReference type="VEuPathDB" id="TriTrypDB:Tc_MARK_8036"/>
<dbReference type="VEuPathDB" id="TriTrypDB:Tc_MARK_7556"/>
<feature type="domain" description="Dispersed gene family protein 1 N-terminal" evidence="7">
    <location>
        <begin position="1681"/>
        <end position="1754"/>
    </location>
</feature>
<feature type="transmembrane region" description="Helical" evidence="2">
    <location>
        <begin position="3416"/>
        <end position="3435"/>
    </location>
</feature>
<evidence type="ECO:0000256" key="2">
    <source>
        <dbReference type="SAM" id="Phobius"/>
    </source>
</evidence>
<dbReference type="InterPro" id="IPR021004">
    <property type="entry name" value="Dispersed_gene_fam_prot1_dom4"/>
</dbReference>
<dbReference type="VEuPathDB" id="TriTrypDB:Tc_MARK_5346"/>
<feature type="compositionally biased region" description="Polar residues" evidence="1">
    <location>
        <begin position="3537"/>
        <end position="3550"/>
    </location>
</feature>
<dbReference type="PANTHER" id="PTHR24044">
    <property type="entry name" value="NOTCH LIGAND FAMILY MEMBER"/>
    <property type="match status" value="1"/>
</dbReference>
<keyword evidence="2" id="KW-0812">Transmembrane</keyword>
<keyword evidence="2" id="KW-0472">Membrane</keyword>
<feature type="compositionally biased region" description="Low complexity" evidence="1">
    <location>
        <begin position="2986"/>
        <end position="3003"/>
    </location>
</feature>
<dbReference type="VEuPathDB" id="TriTrypDB:TCSYLVIO_000860"/>
<feature type="domain" description="Dispersed gene family protein 1 beta-sheet" evidence="6">
    <location>
        <begin position="2220"/>
        <end position="2381"/>
    </location>
</feature>
<dbReference type="VEuPathDB" id="TriTrypDB:TCSYLVIO_007222"/>
<dbReference type="PANTHER" id="PTHR24044:SF420">
    <property type="entry name" value="DELTA AND NOTCH-LIKE EPIDERMAL GROWTH FACTOR-RELATED RECEPTOR ISOFORM X1"/>
    <property type="match status" value="1"/>
</dbReference>
<dbReference type="VEuPathDB" id="TriTrypDB:TcG_10955"/>
<dbReference type="Pfam" id="PF11038">
    <property type="entry name" value="DGF-1_5"/>
    <property type="match status" value="1"/>
</dbReference>
<dbReference type="VEuPathDB" id="TriTrypDB:TcCLB.509915.20"/>
<feature type="domain" description="Dispersed gene family protein 1 C-terminal" evidence="5">
    <location>
        <begin position="3245"/>
        <end position="3502"/>
    </location>
</feature>
<dbReference type="VEuPathDB" id="TriTrypDB:TCDM_12694"/>
<feature type="domain" description="Dispersed gene family protein 1" evidence="4">
    <location>
        <begin position="3050"/>
        <end position="3170"/>
    </location>
</feature>
<feature type="transmembrane region" description="Helical" evidence="2">
    <location>
        <begin position="3318"/>
        <end position="3339"/>
    </location>
</feature>
<dbReference type="VEuPathDB" id="TriTrypDB:TCSYLVIO_008677"/>
<name>A0A2V2UKI5_TRYCR</name>
<dbReference type="VEuPathDB" id="TriTrypDB:TCDM_11605"/>
<evidence type="ECO:0000313" key="9">
    <source>
        <dbReference type="Proteomes" id="UP000246121"/>
    </source>
</evidence>
<feature type="transmembrane region" description="Helical" evidence="2">
    <location>
        <begin position="83"/>
        <end position="104"/>
    </location>
</feature>
<comment type="caution">
    <text evidence="8">The sequence shown here is derived from an EMBL/GenBank/DDBJ whole genome shotgun (WGS) entry which is preliminary data.</text>
</comment>
<dbReference type="VEuPathDB" id="TriTrypDB:TcCL_Unassigned01276"/>
<feature type="region of interest" description="Disordered" evidence="1">
    <location>
        <begin position="2986"/>
        <end position="3006"/>
    </location>
</feature>
<feature type="domain" description="Dispersed gene family protein 1 beta-sheet" evidence="6">
    <location>
        <begin position="263"/>
        <end position="427"/>
    </location>
</feature>
<evidence type="ECO:0000259" key="3">
    <source>
        <dbReference type="Pfam" id="PF11024"/>
    </source>
</evidence>
<dbReference type="VEuPathDB" id="TriTrypDB:TcCLB.418185.90"/>
<feature type="domain" description="Dispersed gene family protein 1 N-terminal" evidence="7">
    <location>
        <begin position="1263"/>
        <end position="1359"/>
    </location>
</feature>
<dbReference type="VEuPathDB" id="TriTrypDB:C3747_213g8"/>
<feature type="region of interest" description="Disordered" evidence="1">
    <location>
        <begin position="3525"/>
        <end position="3579"/>
    </location>
</feature>
<feature type="transmembrane region" description="Helical" evidence="2">
    <location>
        <begin position="3476"/>
        <end position="3501"/>
    </location>
</feature>
<evidence type="ECO:0000256" key="1">
    <source>
        <dbReference type="SAM" id="MobiDB-lite"/>
    </source>
</evidence>
<dbReference type="VEuPathDB" id="TriTrypDB:ECC02_006675"/>
<proteinExistence type="predicted"/>
<dbReference type="VEuPathDB" id="TriTrypDB:TCSYLVIO_005173"/>
<organism evidence="8 9">
    <name type="scientific">Trypanosoma cruzi</name>
    <dbReference type="NCBI Taxonomy" id="5693"/>
    <lineage>
        <taxon>Eukaryota</taxon>
        <taxon>Discoba</taxon>
        <taxon>Euglenozoa</taxon>
        <taxon>Kinetoplastea</taxon>
        <taxon>Metakinetoplastina</taxon>
        <taxon>Trypanosomatida</taxon>
        <taxon>Trypanosomatidae</taxon>
        <taxon>Trypanosoma</taxon>
        <taxon>Schizotrypanum</taxon>
    </lineage>
</organism>
<feature type="domain" description="Dispersed gene family protein 1 N-terminal" evidence="7">
    <location>
        <begin position="2860"/>
        <end position="2956"/>
    </location>
</feature>
<dbReference type="VEuPathDB" id="TriTrypDB:Tc_MARK_1957"/>
<feature type="transmembrane region" description="Helical" evidence="2">
    <location>
        <begin position="3287"/>
        <end position="3306"/>
    </location>
</feature>
<accession>A0A2V2UKI5</accession>
<feature type="compositionally biased region" description="Basic and acidic residues" evidence="1">
    <location>
        <begin position="3525"/>
        <end position="3536"/>
    </location>
</feature>
<dbReference type="Pfam" id="PF22274">
    <property type="entry name" value="DGF-1_beta-sheet"/>
    <property type="match status" value="5"/>
</dbReference>
<feature type="domain" description="Dispersed gene family protein 1 N-terminal" evidence="7">
    <location>
        <begin position="2060"/>
        <end position="2161"/>
    </location>
</feature>
<evidence type="ECO:0000259" key="4">
    <source>
        <dbReference type="Pfam" id="PF11038"/>
    </source>
</evidence>
<dbReference type="Gene3D" id="2.160.20.10">
    <property type="entry name" value="Single-stranded right-handed beta-helix, Pectin lyase-like"/>
    <property type="match status" value="1"/>
</dbReference>
<dbReference type="Proteomes" id="UP000246121">
    <property type="component" value="Unassembled WGS sequence"/>
</dbReference>
<evidence type="ECO:0000313" key="8">
    <source>
        <dbReference type="EMBL" id="PWU84807.1"/>
    </source>
</evidence>
<dbReference type="Pfam" id="PF22279">
    <property type="entry name" value="DGF-1_N"/>
    <property type="match status" value="6"/>
</dbReference>
<feature type="domain" description="Dispersed gene family protein 1 beta-sheet" evidence="6">
    <location>
        <begin position="2619"/>
        <end position="2787"/>
    </location>
</feature>
<dbReference type="VEuPathDB" id="TriTrypDB:TcCLB.510971.10"/>
<evidence type="ECO:0000259" key="7">
    <source>
        <dbReference type="Pfam" id="PF22279"/>
    </source>
</evidence>
<dbReference type="VEuPathDB" id="TriTrypDB:Tc_MARK_7461"/>
<feature type="transmembrane region" description="Helical" evidence="2">
    <location>
        <begin position="3442"/>
        <end position="3464"/>
    </location>
</feature>
<feature type="domain" description="Dispersed gene family protein 1 beta-sheet" evidence="6">
    <location>
        <begin position="1428"/>
        <end position="1582"/>
    </location>
</feature>
<dbReference type="VEuPathDB" id="TriTrypDB:Tc_MARK_7373"/>
<dbReference type="InterPro" id="IPR011050">
    <property type="entry name" value="Pectin_lyase_fold/virulence"/>
</dbReference>
<dbReference type="VEuPathDB" id="TriTrypDB:TcBrA4_0119760"/>
<dbReference type="SMART" id="SM00710">
    <property type="entry name" value="PbH1"/>
    <property type="match status" value="13"/>
</dbReference>
<dbReference type="InterPro" id="IPR050906">
    <property type="entry name" value="Notch_signaling"/>
</dbReference>
<dbReference type="Pfam" id="PF11024">
    <property type="entry name" value="DGF-1_4"/>
    <property type="match status" value="1"/>
</dbReference>
<reference evidence="8 9" key="1">
    <citation type="journal article" date="2018" name="Microb. Genom.">
        <title>Expanding an expanded genome: long-read sequencing of Trypanosoma cruzi.</title>
        <authorList>
            <person name="Berna L."/>
            <person name="Rodriguez M."/>
            <person name="Chiribao M.L."/>
            <person name="Parodi-Talice A."/>
            <person name="Pita S."/>
            <person name="Rijo G."/>
            <person name="Alvarez-Valin F."/>
            <person name="Robello C."/>
        </authorList>
    </citation>
    <scope>NUCLEOTIDE SEQUENCE [LARGE SCALE GENOMIC DNA]</scope>
    <source>
        <strain evidence="8 9">Dm28c</strain>
    </source>
</reference>
<evidence type="ECO:0000259" key="6">
    <source>
        <dbReference type="Pfam" id="PF22274"/>
    </source>
</evidence>
<dbReference type="VEuPathDB" id="TriTrypDB:TCSYLVIO_001938"/>
<dbReference type="VEuPathDB" id="TriTrypDB:TCSYLVIO_008968"/>
<dbReference type="SUPFAM" id="SSF51126">
    <property type="entry name" value="Pectin lyase-like"/>
    <property type="match status" value="1"/>
</dbReference>
<dbReference type="VEuPathDB" id="TriTrypDB:TcG_10299"/>
<dbReference type="InterPro" id="IPR053915">
    <property type="entry name" value="DGF-1_b-sheet_dom"/>
</dbReference>
<feature type="transmembrane region" description="Helical" evidence="2">
    <location>
        <begin position="3250"/>
        <end position="3267"/>
    </location>
</feature>
<feature type="transmembrane region" description="Helical" evidence="2">
    <location>
        <begin position="188"/>
        <end position="209"/>
    </location>
</feature>
<gene>
    <name evidence="8" type="ORF">C4B63_201g20</name>
</gene>
<dbReference type="VEuPathDB" id="TriTrypDB:TcG_09017"/>
<dbReference type="InterPro" id="IPR006626">
    <property type="entry name" value="PbH1"/>
</dbReference>
<protein>
    <submittedName>
        <fullName evidence="8">Dispersed gene family protein 1 (DGF-1)</fullName>
    </submittedName>
</protein>
<dbReference type="VEuPathDB" id="TriTrypDB:C4B63_201g20"/>
<keyword evidence="2" id="KW-1133">Transmembrane helix</keyword>
<evidence type="ECO:0000259" key="5">
    <source>
        <dbReference type="Pfam" id="PF11040"/>
    </source>
</evidence>
<feature type="domain" description="Dispersed gene family protein 1 beta-sheet" evidence="6">
    <location>
        <begin position="657"/>
        <end position="823"/>
    </location>
</feature>
<sequence>MPCAYEFAVSCAVPTHWSHQRRQWSCLFLPGPCYLGRRLCGAARAVRGWWCHRVDCVCAVSRWRFYCVLDFLWPDASACHCAWLLWLLPFIPFLTSQLEILLLYQHNYRFKVLGITRSIRIGSTEISIWRNRVTGFAICRRRFAGQEEWSTGRVRHTTRQPVDTCVGRRMWCAVGACPRSRHRVRRRAIAAVRAALLVLLAVAAAAAWMPAVHAVVLRLRGGTVDRAITVGRAVDTVVMDGVYITNGVAVVFDVPAMLPGALRIELRNCVCDGGAQIHVRGYSGEPASDRSLEVSVSGLSGGYCSLVFVHNLPAHTNVTVRDSTIVTAGPMRYSQLSGLTDAVASPLVLHATSLLQTQLSVSNTVLRSLQAGGSAVYVGGGVDLLSSAVVLDGVLLEASGGPTASAMRVASSSRLSLRSHSVLSVTNVSVLSSGGGIVLGERLAVLDSVLRFVRIEGSVASSLVRCDGGTVSAGGWVELRDVWAVGEASSLASLSGVTLSGGDVSIARCAATGAALVSGLAITSGVVTVQCNRAGGRVLQSSGDYRMAGLPSVSVVPCDGCAAALACFDALTASFSECVCSCRAGGVGDACLPFDVPSARAGGGGGAPGCVSGVTLTESVTVGGWRATACFDSVVFSGPIIVALDLRSMDVFADALNVTLRHCVLAGGSQLRIGDLSESMARLMPHAVVNMTNVTSVEGTIVLHGTMPLHLSVLLANSTLRATVGGSQYVPTTPGRAGSRYGPALVLDGVRLLSTRFVMTRSTLVCGGESCAAILVERGLGADLSSVFYMDNCVVMSRTHVIYALASDLRVGGGSVFSIQNSSWSAPSIGVYEGACVFGDVVVAGGSWLVHRNNEFRTAYIVYVTNYYGMVFRDRSVWSILDNNFTYGSYSSTIASMTKKWSPPSDSRPTIYGVCNEARGSPVTDYEEDLNIGVPVTVLECGACAVDAVCFAARTSSIRGCECVCAAGGYGDTCLLAAVPDGLGPLPLPDARDTEVRCVHGGSISSVDDPDSGVRGLCFVNVTFTAAIVLDLWSFDAPQQTLNITLLQCVLVGLSIKGSGARVHVSVTFSMLDSGALEFEGDFGVSSQILVVGSTLLTTSSHAILFVKFFLGVNSTLLLLDNNLEGSNCALYISNAAVDGGGIIVKGNTLITTKDQGMESSVYAYAIALRNGGYFDVENTTMSAINGVYIFGDTTVSTAGLLRVADCTFIGSKRISTSALVYLFGSLTLEGGAQWRVEGNEVGTDPLLFFPYSQHKIWLSGSGTTVALAHNRQVGSRVSFAKLLPSSIVVTSSARFVVGCNLRGGEEVSYDYVFPEDVEVFRCGTCNDDAACYMPGTESVDRSSCSCSCKDGWHGASCLPFAVPDTVVLPAPERAVDGETSCVVNQTLTKLTLNMWKTHYCYVGATFSGVGAALAFSFDSMPLHLPINITLTGCTFREGAALQFVGGAEAAESAGVLIRVSQTVMRSSVVAFALALPQHCDVAVTEFDAVQCSAVNLPGTVAKTLSVVTLRNFVLSASSLLVSNVKAHATKRGGFGLYSTGTLTLVGGSSLYARYWSFDGYTHLFYLYRLSVSEHSVFALLNNTMASGASLLYQQHGFNVSEHSVLRVVGNGGSVSYAIFAEGSWTVQQSSWLDWRDNDVGVGAIFKVWDSAFGSIDSSSVVTLTGCKMGFTGLSGPLLSQADAGYRFVAGCLTVAGREVTTAAELALHGITNVTTVTACGECTKDGDCFAPLTTAVIGCNCQCAAGGHGDVCVPAPVPAGPPPPPPPAGECISDMVYPEVAQSVGGGLSWLCYRNVTFSGGGMSLTVLIGAMTDDVANITFDGCTWRDGAVLLLLGNAYFAVESLNIVVTGNTFRDALLSPEGVFPPRTNITISENRFTVTRLVPRSGLDLDSPSCIAMNGLVISNDSAVVLSGNVFQSVMASSSAIHVVGSALRVSWHSVFAVMGNKFHMTGVNGTLIYLEGSMHSSSLSVLNNSAVVIRGNVVTRPVLCFMLFLWTLGVESFSAVVFQGNEMQGSLVVLFSRSSCRIYYNSWLQLIGNLCRVSPSDAFAFLYPKVNLRDSTVSVSGNRFMSSTGTPTVLRIPQSSRDLTNGAIVAACNTVNGEEEAKHAITSVYNVTILTCSDPCTLAASCFPAYTTTASSDGCACTCAEGGHGDACLPVAVPEPPSTDGADLCVRDVIVEVEVSAGLGTSVVCYVGVTFAADVVVDVESISGSVRNVTLANCTFLRGASLYVVGWLSDPPAGERADVLISGLESRSGGVVVANRFPPGSRVIVVDSVLIAEKRVAYRDAYGLGDLSACLVVHSVNLTGSMLTIARTHVAAVFRDGVGVLFVGGVALSSRGALYVDGLSVQTALGLCVSVEGGVAASGGSVVAFVDSDFLLCKHAVSVRGAVSVSGSAVALVRSDFLSTEEHAVAFYSTVSLVDGSILLVKGNMHDGVSREMIYAAGAVTAAGSTLSFVRNRALLPRMLSLSLLLAAGVHVRVACNDAGGRVLSTAEEYAAAGFGDAGSIDVAGCDACDRDTHCYAPGTASASMRNGVCVCMCGSGGYGEACVPVGAPVLPPAVGTASSVFFLEDVTLRSVFVVPVGASEVTLRHVVLDGVSPVLYVPWMARDGVRIVVQDVSLLNGAVLYVMGGGGLRGADAAGSDESGPVELSVCDVEALNGALVLSGTFPAGSVLTVTDSLLVAARPTPLVYLLGSQSSPYAPVLVLSGLRLVRSVLVVSGVALVTVMTGGRTVVVDGAVLELVGGGVALDAAVFGGEYALYASARVVASWGAVLRVSGSQVYAAHGLVFDSGLEANASAVVVNDNAGALTDGALLVLRGSASFVSGSWLSVRGNSISGRLLSVPSYPRSAELVQSTLTLHGNAGSGPVVMDGTVALGGAGRKFVVGCLTLNGQVLQPMDYRSAGIIGEFRPVACGVCDADVRCFAAATRAMSGSCGCRCAEGGYGRDCLPVYLPHVDGCNRTPAMPLLSHTATLTETRSLTPTWTPTPPTTHYSPTQYGPTETLQVTETVALSPTRTPTASVSSTLWWSDVACPTLAVTTTAAGGSLTQNDIRGGGSAVPTLLMVALPPPFRWARDPQLGTHLSFVPVSTAQLRGFGGPWGAMLSNATWVRNATNPSTVLELAVPLHRGYFIAADETIVIRCDAVAVSGGCRGVLLGSFTIRSSTPPAAASALSAITGVVAGAAAVAVVVTGGLGSVLEMQALGVFARMSCASAQERASTVALPYFLSVFAALDQLWMVVGNALLAAVFGCVHYGVTAAFQRWRGVDAASAWATMRFPSLTYVVVHAMHLGIFFGSVLALAMPDARVQHRVIGVVGVLYGAAFPAGVCYLIARQMGASFKRYWQFSRKPLHERLLYPVGYWHPAAQQRMYGGMLTNMRGSRVYWCVFQLSVLCVVDLIAAVRPPVGGCHVLYFCMAAVLLAGADVVAFTNMMRSAFLTVTHTASFVLLAALCVVSAANHLAPSDGGARAYAAIVLLLTAVLLAVTVYSVVVWYAEDRHWQELRESQRGVLEALLHDDEGSDEETQKLHEMTSSSYASGTTVASSYRPPAPPLQPMAGDTRSDALSLPGRSSSASCSIDYALL</sequence>
<dbReference type="VEuPathDB" id="TriTrypDB:TcG_10476"/>
<dbReference type="VEuPathDB" id="TriTrypDB:TcCL_NonESM11883"/>
<feature type="domain" description="Dispersed gene family protein 1 N-terminal" evidence="7">
    <location>
        <begin position="2452"/>
        <end position="2556"/>
    </location>
</feature>
<dbReference type="VEuPathDB" id="TriTrypDB:TCDM_12379"/>
<dbReference type="InterPro" id="IPR012334">
    <property type="entry name" value="Pectin_lyas_fold"/>
</dbReference>
<dbReference type="VEuPathDB" id="TriTrypDB:Tc_MARK_9184"/>
<feature type="domain" description="Dispersed gene family protein 1" evidence="3">
    <location>
        <begin position="2963"/>
        <end position="3037"/>
    </location>
</feature>
<dbReference type="InterPro" id="IPR053914">
    <property type="entry name" value="DGF-1_N"/>
</dbReference>